<dbReference type="Proteomes" id="UP001154078">
    <property type="component" value="Chromosome 2"/>
</dbReference>
<accession>A0A9P0B010</accession>
<evidence type="ECO:0000313" key="1">
    <source>
        <dbReference type="EMBL" id="CAH0551181.1"/>
    </source>
</evidence>
<gene>
    <name evidence="1" type="ORF">MELIAE_LOCUS3849</name>
</gene>
<name>A0A9P0B010_BRAAE</name>
<sequence>MVAVLNLSHRGSEQLATFLKQGNNLALGVNVTSYRKLQDLKVVLLHKLNKKPMFPIAYSTAMKESYESFETILEKIKYDEYRWKNSCDLKVVLSLCLGHSVQMVGSRKT</sequence>
<evidence type="ECO:0000313" key="2">
    <source>
        <dbReference type="Proteomes" id="UP001154078"/>
    </source>
</evidence>
<dbReference type="PANTHER" id="PTHR46114:SF1">
    <property type="entry name" value="ZAD DOMAIN-CONTAINING PROTEIN"/>
    <property type="match status" value="1"/>
</dbReference>
<dbReference type="PANTHER" id="PTHR46114">
    <property type="entry name" value="APPLE DOMAIN-CONTAINING PROTEIN"/>
    <property type="match status" value="1"/>
</dbReference>
<protein>
    <submittedName>
        <fullName evidence="1">Uncharacterized protein</fullName>
    </submittedName>
</protein>
<dbReference type="EMBL" id="OV121133">
    <property type="protein sequence ID" value="CAH0551181.1"/>
    <property type="molecule type" value="Genomic_DNA"/>
</dbReference>
<proteinExistence type="predicted"/>
<dbReference type="AlphaFoldDB" id="A0A9P0B010"/>
<reference evidence="1" key="1">
    <citation type="submission" date="2021-12" db="EMBL/GenBank/DDBJ databases">
        <authorList>
            <person name="King R."/>
        </authorList>
    </citation>
    <scope>NUCLEOTIDE SEQUENCE</scope>
</reference>
<organism evidence="1 2">
    <name type="scientific">Brassicogethes aeneus</name>
    <name type="common">Rape pollen beetle</name>
    <name type="synonym">Meligethes aeneus</name>
    <dbReference type="NCBI Taxonomy" id="1431903"/>
    <lineage>
        <taxon>Eukaryota</taxon>
        <taxon>Metazoa</taxon>
        <taxon>Ecdysozoa</taxon>
        <taxon>Arthropoda</taxon>
        <taxon>Hexapoda</taxon>
        <taxon>Insecta</taxon>
        <taxon>Pterygota</taxon>
        <taxon>Neoptera</taxon>
        <taxon>Endopterygota</taxon>
        <taxon>Coleoptera</taxon>
        <taxon>Polyphaga</taxon>
        <taxon>Cucujiformia</taxon>
        <taxon>Nitidulidae</taxon>
        <taxon>Meligethinae</taxon>
        <taxon>Brassicogethes</taxon>
    </lineage>
</organism>
<keyword evidence="2" id="KW-1185">Reference proteome</keyword>